<dbReference type="Proteomes" id="UP000539064">
    <property type="component" value="Unassembled WGS sequence"/>
</dbReference>
<feature type="domain" description="Pesticidal crystal protein Cry22Aa Ig-like" evidence="2">
    <location>
        <begin position="75"/>
        <end position="122"/>
    </location>
</feature>
<dbReference type="AlphaFoldDB" id="A0A099W2W0"/>
<dbReference type="EMBL" id="JNFA01000028">
    <property type="protein sequence ID" value="KGL39031.1"/>
    <property type="molecule type" value="Genomic_DNA"/>
</dbReference>
<dbReference type="GeneID" id="58718444"/>
<dbReference type="STRING" id="1552123.EP57_13955"/>
<evidence type="ECO:0000256" key="1">
    <source>
        <dbReference type="SAM" id="SignalP"/>
    </source>
</evidence>
<dbReference type="InterPro" id="IPR032179">
    <property type="entry name" value="Cry22Aa_Ig-like"/>
</dbReference>
<name>A0A099W2W0_9LIST</name>
<keyword evidence="7" id="KW-1185">Reference proteome</keyword>
<evidence type="ECO:0000313" key="5">
    <source>
        <dbReference type="EMBL" id="MBC1792195.1"/>
    </source>
</evidence>
<dbReference type="Proteomes" id="UP000553016">
    <property type="component" value="Unassembled WGS sequence"/>
</dbReference>
<sequence>MYKKLTTTALVTSAVLLLLPTSLAHRNVKAKTIPEKHDLLISGSDRIKGISLHAHRYFVEKNTIFDPMMPPISLTAYDDDNHIDLTPSILVTENDVDTSKVGTYHVTYRAIAPDGRWKERRVEVNVVAKPIIEAQDATITRGTDFDFIKNVSAFDELAGDIRIFLHVKASDLNTNIPGKYFVTYTASNFYGLTAEKTIYVTVK</sequence>
<gene>
    <name evidence="3" type="ORF">EP57_13955</name>
    <name evidence="4" type="ORF">HB907_15960</name>
    <name evidence="5" type="ORF">HCA52_02100</name>
    <name evidence="6" type="ORF">HCB35_13295</name>
</gene>
<dbReference type="OrthoDB" id="2360352at2"/>
<evidence type="ECO:0000313" key="4">
    <source>
        <dbReference type="EMBL" id="MBC1566904.1"/>
    </source>
</evidence>
<evidence type="ECO:0000313" key="10">
    <source>
        <dbReference type="Proteomes" id="UP000586951"/>
    </source>
</evidence>
<evidence type="ECO:0000313" key="9">
    <source>
        <dbReference type="Proteomes" id="UP000553016"/>
    </source>
</evidence>
<evidence type="ECO:0000313" key="6">
    <source>
        <dbReference type="EMBL" id="MBC2241447.1"/>
    </source>
</evidence>
<protein>
    <submittedName>
        <fullName evidence="4">DUF5011 domain-containing protein</fullName>
    </submittedName>
</protein>
<dbReference type="EMBL" id="JAARZA010000005">
    <property type="protein sequence ID" value="MBC2241447.1"/>
    <property type="molecule type" value="Genomic_DNA"/>
</dbReference>
<reference evidence="3 7" key="1">
    <citation type="submission" date="2014-05" db="EMBL/GenBank/DDBJ databases">
        <title>Novel Listeriaceae from food processing environments.</title>
        <authorList>
            <person name="den Bakker H.C."/>
        </authorList>
    </citation>
    <scope>NUCLEOTIDE SEQUENCE [LARGE SCALE GENOMIC DNA]</scope>
    <source>
        <strain evidence="3 7">FSL A5-0281</strain>
    </source>
</reference>
<evidence type="ECO:0000313" key="8">
    <source>
        <dbReference type="Proteomes" id="UP000539064"/>
    </source>
</evidence>
<dbReference type="eggNOG" id="COG4932">
    <property type="taxonomic scope" value="Bacteria"/>
</dbReference>
<dbReference type="RefSeq" id="WP_036087531.1">
    <property type="nucleotide sequence ID" value="NZ_CBCSHQ010000003.1"/>
</dbReference>
<dbReference type="Gene3D" id="2.60.40.10">
    <property type="entry name" value="Immunoglobulins"/>
    <property type="match status" value="2"/>
</dbReference>
<evidence type="ECO:0000313" key="7">
    <source>
        <dbReference type="Proteomes" id="UP000029844"/>
    </source>
</evidence>
<dbReference type="EMBL" id="JAARRU010000007">
    <property type="protein sequence ID" value="MBC1566904.1"/>
    <property type="molecule type" value="Genomic_DNA"/>
</dbReference>
<comment type="caution">
    <text evidence="3">The sequence shown here is derived from an EMBL/GenBank/DDBJ whole genome shotgun (WGS) entry which is preliminary data.</text>
</comment>
<feature type="domain" description="Pesticidal crystal protein Cry22Aa Ig-like" evidence="2">
    <location>
        <begin position="134"/>
        <end position="202"/>
    </location>
</feature>
<dbReference type="EMBL" id="JAARVG010000002">
    <property type="protein sequence ID" value="MBC1792195.1"/>
    <property type="molecule type" value="Genomic_DNA"/>
</dbReference>
<dbReference type="Proteomes" id="UP000586951">
    <property type="component" value="Unassembled WGS sequence"/>
</dbReference>
<proteinExistence type="predicted"/>
<organism evidence="3 7">
    <name type="scientific">Listeria booriae</name>
    <dbReference type="NCBI Taxonomy" id="1552123"/>
    <lineage>
        <taxon>Bacteria</taxon>
        <taxon>Bacillati</taxon>
        <taxon>Bacillota</taxon>
        <taxon>Bacilli</taxon>
        <taxon>Bacillales</taxon>
        <taxon>Listeriaceae</taxon>
        <taxon>Listeria</taxon>
    </lineage>
</organism>
<feature type="signal peptide" evidence="1">
    <location>
        <begin position="1"/>
        <end position="24"/>
    </location>
</feature>
<dbReference type="Proteomes" id="UP000029844">
    <property type="component" value="Unassembled WGS sequence"/>
</dbReference>
<evidence type="ECO:0000313" key="3">
    <source>
        <dbReference type="EMBL" id="KGL39031.1"/>
    </source>
</evidence>
<keyword evidence="1" id="KW-0732">Signal</keyword>
<dbReference type="Pfam" id="PF16403">
    <property type="entry name" value="Bact_surface_Ig-like"/>
    <property type="match status" value="2"/>
</dbReference>
<accession>A0A099W2W0</accession>
<feature type="chain" id="PRO_5041521460" evidence="1">
    <location>
        <begin position="25"/>
        <end position="203"/>
    </location>
</feature>
<evidence type="ECO:0000259" key="2">
    <source>
        <dbReference type="Pfam" id="PF16403"/>
    </source>
</evidence>
<reference evidence="8 9" key="2">
    <citation type="submission" date="2020-03" db="EMBL/GenBank/DDBJ databases">
        <title>Soil Listeria distribution.</title>
        <authorList>
            <person name="Liao J."/>
            <person name="Wiedmann M."/>
        </authorList>
    </citation>
    <scope>NUCLEOTIDE SEQUENCE [LARGE SCALE GENOMIC DNA]</scope>
    <source>
        <strain evidence="6 9">FSL L7-0149</strain>
        <strain evidence="5 8">FSL L7-0978</strain>
        <strain evidence="4 10">FSL L7-1427</strain>
    </source>
</reference>
<dbReference type="InterPro" id="IPR013783">
    <property type="entry name" value="Ig-like_fold"/>
</dbReference>